<dbReference type="RefSeq" id="WP_076533004.1">
    <property type="nucleotide sequence ID" value="NZ_BMEH01000007.1"/>
</dbReference>
<dbReference type="SUPFAM" id="SSF103247">
    <property type="entry name" value="TT1751-like"/>
    <property type="match status" value="1"/>
</dbReference>
<dbReference type="InterPro" id="IPR035923">
    <property type="entry name" value="TT1751-like_sf"/>
</dbReference>
<dbReference type="Gene3D" id="3.30.310.70">
    <property type="entry name" value="TT1751-like domain"/>
    <property type="match status" value="1"/>
</dbReference>
<dbReference type="CDD" id="cd14797">
    <property type="entry name" value="DUF302"/>
    <property type="match status" value="1"/>
</dbReference>
<dbReference type="AlphaFoldDB" id="A0A1N7Q282"/>
<keyword evidence="1" id="KW-0732">Signal</keyword>
<proteinExistence type="predicted"/>
<feature type="chain" id="PRO_5011980930" evidence="1">
    <location>
        <begin position="20"/>
        <end position="144"/>
    </location>
</feature>
<evidence type="ECO:0000313" key="3">
    <source>
        <dbReference type="Proteomes" id="UP000186141"/>
    </source>
</evidence>
<keyword evidence="3" id="KW-1185">Reference proteome</keyword>
<evidence type="ECO:0000313" key="2">
    <source>
        <dbReference type="EMBL" id="SIT16958.1"/>
    </source>
</evidence>
<organism evidence="2 3">
    <name type="scientific">Gemmobacter megaterium</name>
    <dbReference type="NCBI Taxonomy" id="1086013"/>
    <lineage>
        <taxon>Bacteria</taxon>
        <taxon>Pseudomonadati</taxon>
        <taxon>Pseudomonadota</taxon>
        <taxon>Alphaproteobacteria</taxon>
        <taxon>Rhodobacterales</taxon>
        <taxon>Paracoccaceae</taxon>
        <taxon>Gemmobacter</taxon>
    </lineage>
</organism>
<dbReference type="STRING" id="1086013.SAMN05421774_1073"/>
<dbReference type="Proteomes" id="UP000186141">
    <property type="component" value="Unassembled WGS sequence"/>
</dbReference>
<protein>
    <submittedName>
        <fullName evidence="2">Uncharacterized conserved protein, DUF302 family</fullName>
    </submittedName>
</protein>
<gene>
    <name evidence="2" type="ORF">SAMN05421774_1073</name>
</gene>
<accession>A0A1N7Q282</accession>
<evidence type="ECO:0000256" key="1">
    <source>
        <dbReference type="SAM" id="SignalP"/>
    </source>
</evidence>
<dbReference type="InterPro" id="IPR005180">
    <property type="entry name" value="DUF302"/>
</dbReference>
<dbReference type="EMBL" id="FTOT01000007">
    <property type="protein sequence ID" value="SIT16958.1"/>
    <property type="molecule type" value="Genomic_DNA"/>
</dbReference>
<dbReference type="OrthoDB" id="7363179at2"/>
<feature type="signal peptide" evidence="1">
    <location>
        <begin position="1"/>
        <end position="19"/>
    </location>
</feature>
<name>A0A1N7Q282_9RHOB</name>
<sequence length="144" mass="15382">MFRTLVAASLLAAATPASAEFITRTVEGSFDDIAFAVESAIVGKGLVIDSVSHVGEMLERTKADVGGARTVFDQADVYSFCSASLSRKVMEADPENIQFCPYGIIVYALPDQPGKISVGYRSFPDGPMQEVQNLLEAIISDAVE</sequence>
<reference evidence="2 3" key="1">
    <citation type="submission" date="2017-01" db="EMBL/GenBank/DDBJ databases">
        <authorList>
            <person name="Mah S.A."/>
            <person name="Swanson W.J."/>
            <person name="Moy G.W."/>
            <person name="Vacquier V.D."/>
        </authorList>
    </citation>
    <scope>NUCLEOTIDE SEQUENCE [LARGE SCALE GENOMIC DNA]</scope>
    <source>
        <strain evidence="2 3">DSM 26375</strain>
    </source>
</reference>